<protein>
    <recommendedName>
        <fullName evidence="2">Nephrocystin 3-like N-terminal domain-containing protein</fullName>
    </recommendedName>
</protein>
<dbReference type="Pfam" id="PF24883">
    <property type="entry name" value="NPHP3_N"/>
    <property type="match status" value="1"/>
</dbReference>
<name>A0A6A5X2U2_9PLEO</name>
<keyword evidence="1" id="KW-0677">Repeat</keyword>
<dbReference type="PANTHER" id="PTHR10039">
    <property type="entry name" value="AMELOGENIN"/>
    <property type="match status" value="1"/>
</dbReference>
<dbReference type="AlphaFoldDB" id="A0A6A5X2U2"/>
<reference evidence="3" key="1">
    <citation type="journal article" date="2020" name="Stud. Mycol.">
        <title>101 Dothideomycetes genomes: a test case for predicting lifestyles and emergence of pathogens.</title>
        <authorList>
            <person name="Haridas S."/>
            <person name="Albert R."/>
            <person name="Binder M."/>
            <person name="Bloem J."/>
            <person name="Labutti K."/>
            <person name="Salamov A."/>
            <person name="Andreopoulos B."/>
            <person name="Baker S."/>
            <person name="Barry K."/>
            <person name="Bills G."/>
            <person name="Bluhm B."/>
            <person name="Cannon C."/>
            <person name="Castanera R."/>
            <person name="Culley D."/>
            <person name="Daum C."/>
            <person name="Ezra D."/>
            <person name="Gonzalez J."/>
            <person name="Henrissat B."/>
            <person name="Kuo A."/>
            <person name="Liang C."/>
            <person name="Lipzen A."/>
            <person name="Lutzoni F."/>
            <person name="Magnuson J."/>
            <person name="Mondo S."/>
            <person name="Nolan M."/>
            <person name="Ohm R."/>
            <person name="Pangilinan J."/>
            <person name="Park H.-J."/>
            <person name="Ramirez L."/>
            <person name="Alfaro M."/>
            <person name="Sun H."/>
            <person name="Tritt A."/>
            <person name="Yoshinaga Y."/>
            <person name="Zwiers L.-H."/>
            <person name="Turgeon B."/>
            <person name="Goodwin S."/>
            <person name="Spatafora J."/>
            <person name="Crous P."/>
            <person name="Grigoriev I."/>
        </authorList>
    </citation>
    <scope>NUCLEOTIDE SEQUENCE</scope>
    <source>
        <strain evidence="3">CBS 123094</strain>
    </source>
</reference>
<evidence type="ECO:0000313" key="4">
    <source>
        <dbReference type="Proteomes" id="UP000799779"/>
    </source>
</evidence>
<dbReference type="Proteomes" id="UP000799779">
    <property type="component" value="Unassembled WGS sequence"/>
</dbReference>
<dbReference type="OrthoDB" id="5418336at2759"/>
<proteinExistence type="predicted"/>
<dbReference type="EMBL" id="ML977559">
    <property type="protein sequence ID" value="KAF2006536.1"/>
    <property type="molecule type" value="Genomic_DNA"/>
</dbReference>
<organism evidence="3 4">
    <name type="scientific">Amniculicola lignicola CBS 123094</name>
    <dbReference type="NCBI Taxonomy" id="1392246"/>
    <lineage>
        <taxon>Eukaryota</taxon>
        <taxon>Fungi</taxon>
        <taxon>Dikarya</taxon>
        <taxon>Ascomycota</taxon>
        <taxon>Pezizomycotina</taxon>
        <taxon>Dothideomycetes</taxon>
        <taxon>Pleosporomycetidae</taxon>
        <taxon>Pleosporales</taxon>
        <taxon>Amniculicolaceae</taxon>
        <taxon>Amniculicola</taxon>
    </lineage>
</organism>
<evidence type="ECO:0000259" key="2">
    <source>
        <dbReference type="Pfam" id="PF24883"/>
    </source>
</evidence>
<gene>
    <name evidence="3" type="ORF">P154DRAFT_422056</name>
</gene>
<evidence type="ECO:0000256" key="1">
    <source>
        <dbReference type="ARBA" id="ARBA00022737"/>
    </source>
</evidence>
<sequence length="92" mass="10014">SSPIPPRESLISAKGTRVAGTCEWITHNESYRAWLNADSDSSGSNRDGTRLLWISGGPGKGKTMLSVFLTEELERHTASIESVELVFLFCSA</sequence>
<dbReference type="InterPro" id="IPR056884">
    <property type="entry name" value="NPHP3-like_N"/>
</dbReference>
<feature type="non-terminal residue" evidence="3">
    <location>
        <position position="1"/>
    </location>
</feature>
<evidence type="ECO:0000313" key="3">
    <source>
        <dbReference type="EMBL" id="KAF2006536.1"/>
    </source>
</evidence>
<accession>A0A6A5X2U2</accession>
<dbReference type="PANTHER" id="PTHR10039:SF14">
    <property type="entry name" value="NACHT DOMAIN-CONTAINING PROTEIN"/>
    <property type="match status" value="1"/>
</dbReference>
<keyword evidence="4" id="KW-1185">Reference proteome</keyword>
<feature type="domain" description="Nephrocystin 3-like N-terminal" evidence="2">
    <location>
        <begin position="20"/>
        <end position="91"/>
    </location>
</feature>